<evidence type="ECO:0000259" key="1">
    <source>
        <dbReference type="Pfam" id="PF01814"/>
    </source>
</evidence>
<feature type="domain" description="Hemerythrin-like" evidence="1">
    <location>
        <begin position="72"/>
        <end position="155"/>
    </location>
</feature>
<protein>
    <recommendedName>
        <fullName evidence="1">Hemerythrin-like domain-containing protein</fullName>
    </recommendedName>
</protein>
<name>A0AAE8SVE3_9PEZI</name>
<reference evidence="2" key="1">
    <citation type="submission" date="2018-03" db="EMBL/GenBank/DDBJ databases">
        <authorList>
            <person name="Guldener U."/>
        </authorList>
    </citation>
    <scope>NUCLEOTIDE SEQUENCE</scope>
</reference>
<sequence>MAPIYADHPFQLCESIRFRNGKAGDADQFDRAASEMSVVHNLVIRGLNAIYLQAPHIQPSDEKSFCTFITLWHVFIHHHHSEEEESFFPAVEKMAGEKGIMDVNVSQHHEFHDGLDSLAKYAADCVSGEDEYDGARVTRIIDGFGAVLVQHLAEELPCLRDLRRFGEEKMADLDKLFEEQGDKVKTWLSLPDMAVILSMHDTQYEDGLWANWPPIPAPVKLLITHAVGPMARSQALKFGPVDKSGKMRPLYAIPKNT</sequence>
<dbReference type="EMBL" id="ONZQ02000005">
    <property type="protein sequence ID" value="SPO01922.1"/>
    <property type="molecule type" value="Genomic_DNA"/>
</dbReference>
<dbReference type="PANTHER" id="PTHR38048">
    <property type="entry name" value="EXPRESSED PROTEIN"/>
    <property type="match status" value="1"/>
</dbReference>
<dbReference type="PANTHER" id="PTHR38048:SF2">
    <property type="entry name" value="HEMERYTHRIN-LIKE DOMAIN-CONTAINING PROTEIN"/>
    <property type="match status" value="1"/>
</dbReference>
<evidence type="ECO:0000313" key="3">
    <source>
        <dbReference type="Proteomes" id="UP001187682"/>
    </source>
</evidence>
<comment type="caution">
    <text evidence="2">The sequence shown here is derived from an EMBL/GenBank/DDBJ whole genome shotgun (WGS) entry which is preliminary data.</text>
</comment>
<dbReference type="Gene3D" id="1.20.120.520">
    <property type="entry name" value="nmb1532 protein domain like"/>
    <property type="match status" value="1"/>
</dbReference>
<dbReference type="InterPro" id="IPR053206">
    <property type="entry name" value="Dimeric_xanthone_biosynth"/>
</dbReference>
<dbReference type="Proteomes" id="UP001187682">
    <property type="component" value="Unassembled WGS sequence"/>
</dbReference>
<gene>
    <name evidence="2" type="ORF">DNG_04595</name>
</gene>
<proteinExistence type="predicted"/>
<organism evidence="2 3">
    <name type="scientific">Cephalotrichum gorgonifer</name>
    <dbReference type="NCBI Taxonomy" id="2041049"/>
    <lineage>
        <taxon>Eukaryota</taxon>
        <taxon>Fungi</taxon>
        <taxon>Dikarya</taxon>
        <taxon>Ascomycota</taxon>
        <taxon>Pezizomycotina</taxon>
        <taxon>Sordariomycetes</taxon>
        <taxon>Hypocreomycetidae</taxon>
        <taxon>Microascales</taxon>
        <taxon>Microascaceae</taxon>
        <taxon>Cephalotrichum</taxon>
    </lineage>
</organism>
<dbReference type="Pfam" id="PF01814">
    <property type="entry name" value="Hemerythrin"/>
    <property type="match status" value="1"/>
</dbReference>
<dbReference type="AlphaFoldDB" id="A0AAE8SVE3"/>
<keyword evidence="3" id="KW-1185">Reference proteome</keyword>
<accession>A0AAE8SVE3</accession>
<dbReference type="InterPro" id="IPR012312">
    <property type="entry name" value="Hemerythrin-like"/>
</dbReference>
<evidence type="ECO:0000313" key="2">
    <source>
        <dbReference type="EMBL" id="SPO01922.1"/>
    </source>
</evidence>